<keyword evidence="3" id="KW-0418">Kinase</keyword>
<keyword evidence="2" id="KW-0547">Nucleotide-binding</keyword>
<dbReference type="InterPro" id="IPR011009">
    <property type="entry name" value="Kinase-like_dom_sf"/>
</dbReference>
<evidence type="ECO:0000256" key="2">
    <source>
        <dbReference type="ARBA" id="ARBA00022741"/>
    </source>
</evidence>
<comment type="caution">
    <text evidence="6">The sequence shown here is derived from an EMBL/GenBank/DDBJ whole genome shotgun (WGS) entry which is preliminary data.</text>
</comment>
<evidence type="ECO:0000256" key="4">
    <source>
        <dbReference type="ARBA" id="ARBA00022840"/>
    </source>
</evidence>
<evidence type="ECO:0000256" key="1">
    <source>
        <dbReference type="ARBA" id="ARBA00022679"/>
    </source>
</evidence>
<dbReference type="Gene3D" id="1.10.510.10">
    <property type="entry name" value="Transferase(Phosphotransferase) domain 1"/>
    <property type="match status" value="1"/>
</dbReference>
<feature type="non-terminal residue" evidence="6">
    <location>
        <position position="195"/>
    </location>
</feature>
<sequence length="195" mass="21846">MKESRKPIRSAADGQIAFGKYAVVKTIESGSMAELHKARDREKGRIVLLRVLARSASENPEIRKLFADLHAERSRLFFEDAYVLKVLELGRCQGRFYLAFEYLEGVSLVDFLKKERPGIEDALSIVRQAAEGLRAFHQRRLVHGDVKPANIIVGRDSANRVRVKLAPMDIATAASDSMVSIYGELMGTPKYLSPE</sequence>
<proteinExistence type="predicted"/>
<gene>
    <name evidence="6" type="ORF">S01H1_16477</name>
</gene>
<keyword evidence="4" id="KW-0067">ATP-binding</keyword>
<dbReference type="InterPro" id="IPR000719">
    <property type="entry name" value="Prot_kinase_dom"/>
</dbReference>
<dbReference type="Pfam" id="PF00069">
    <property type="entry name" value="Pkinase"/>
    <property type="match status" value="1"/>
</dbReference>
<name>X0T1V5_9ZZZZ</name>
<dbReference type="GO" id="GO:0005524">
    <property type="term" value="F:ATP binding"/>
    <property type="evidence" value="ECO:0007669"/>
    <property type="project" value="UniProtKB-KW"/>
</dbReference>
<evidence type="ECO:0000256" key="3">
    <source>
        <dbReference type="ARBA" id="ARBA00022777"/>
    </source>
</evidence>
<organism evidence="6">
    <name type="scientific">marine sediment metagenome</name>
    <dbReference type="NCBI Taxonomy" id="412755"/>
    <lineage>
        <taxon>unclassified sequences</taxon>
        <taxon>metagenomes</taxon>
        <taxon>ecological metagenomes</taxon>
    </lineage>
</organism>
<dbReference type="PROSITE" id="PS00108">
    <property type="entry name" value="PROTEIN_KINASE_ST"/>
    <property type="match status" value="1"/>
</dbReference>
<evidence type="ECO:0000259" key="5">
    <source>
        <dbReference type="PROSITE" id="PS50011"/>
    </source>
</evidence>
<keyword evidence="1" id="KW-0808">Transferase</keyword>
<accession>X0T1V5</accession>
<feature type="domain" description="Protein kinase" evidence="5">
    <location>
        <begin position="21"/>
        <end position="195"/>
    </location>
</feature>
<dbReference type="PANTHER" id="PTHR43289">
    <property type="entry name" value="MITOGEN-ACTIVATED PROTEIN KINASE KINASE KINASE 20-RELATED"/>
    <property type="match status" value="1"/>
</dbReference>
<evidence type="ECO:0000313" key="6">
    <source>
        <dbReference type="EMBL" id="GAF82157.1"/>
    </source>
</evidence>
<dbReference type="AlphaFoldDB" id="X0T1V5"/>
<protein>
    <recommendedName>
        <fullName evidence="5">Protein kinase domain-containing protein</fullName>
    </recommendedName>
</protein>
<dbReference type="PROSITE" id="PS50011">
    <property type="entry name" value="PROTEIN_KINASE_DOM"/>
    <property type="match status" value="1"/>
</dbReference>
<dbReference type="PANTHER" id="PTHR43289:SF6">
    <property type="entry name" value="SERINE_THREONINE-PROTEIN KINASE NEKL-3"/>
    <property type="match status" value="1"/>
</dbReference>
<dbReference type="InterPro" id="IPR008271">
    <property type="entry name" value="Ser/Thr_kinase_AS"/>
</dbReference>
<dbReference type="SUPFAM" id="SSF56112">
    <property type="entry name" value="Protein kinase-like (PK-like)"/>
    <property type="match status" value="1"/>
</dbReference>
<dbReference type="Gene3D" id="3.30.200.20">
    <property type="entry name" value="Phosphorylase Kinase, domain 1"/>
    <property type="match status" value="1"/>
</dbReference>
<dbReference type="GO" id="GO:0004674">
    <property type="term" value="F:protein serine/threonine kinase activity"/>
    <property type="evidence" value="ECO:0007669"/>
    <property type="project" value="TreeGrafter"/>
</dbReference>
<dbReference type="SMART" id="SM00220">
    <property type="entry name" value="S_TKc"/>
    <property type="match status" value="1"/>
</dbReference>
<dbReference type="EMBL" id="BARS01008670">
    <property type="protein sequence ID" value="GAF82157.1"/>
    <property type="molecule type" value="Genomic_DNA"/>
</dbReference>
<reference evidence="6" key="1">
    <citation type="journal article" date="2014" name="Front. Microbiol.">
        <title>High frequency of phylogenetically diverse reductive dehalogenase-homologous genes in deep subseafloor sedimentary metagenomes.</title>
        <authorList>
            <person name="Kawai M."/>
            <person name="Futagami T."/>
            <person name="Toyoda A."/>
            <person name="Takaki Y."/>
            <person name="Nishi S."/>
            <person name="Hori S."/>
            <person name="Arai W."/>
            <person name="Tsubouchi T."/>
            <person name="Morono Y."/>
            <person name="Uchiyama I."/>
            <person name="Ito T."/>
            <person name="Fujiyama A."/>
            <person name="Inagaki F."/>
            <person name="Takami H."/>
        </authorList>
    </citation>
    <scope>NUCLEOTIDE SEQUENCE</scope>
    <source>
        <strain evidence="6">Expedition CK06-06</strain>
    </source>
</reference>